<dbReference type="PRINTS" id="PR00368">
    <property type="entry name" value="FADPNR"/>
</dbReference>
<evidence type="ECO:0000313" key="1">
    <source>
        <dbReference type="EMBL" id="MBB6734528.1"/>
    </source>
</evidence>
<comment type="caution">
    <text evidence="1">The sequence shown here is derived from an EMBL/GenBank/DDBJ whole genome shotgun (WGS) entry which is preliminary data.</text>
</comment>
<dbReference type="PANTHER" id="PTHR43106">
    <property type="entry name" value="DEHYDROGENASE-RELATED"/>
    <property type="match status" value="1"/>
</dbReference>
<reference evidence="1 2" key="1">
    <citation type="submission" date="2020-08" db="EMBL/GenBank/DDBJ databases">
        <title>Cohnella phylogeny.</title>
        <authorList>
            <person name="Dunlap C."/>
        </authorList>
    </citation>
    <scope>NUCLEOTIDE SEQUENCE [LARGE SCALE GENOMIC DNA]</scope>
    <source>
        <strain evidence="1 2">CBP 2801</strain>
    </source>
</reference>
<sequence length="451" mass="50113">MRYEFAVIGAGVAGIFAAREWAERGYKVLMIDKGKKLDERSCPLDRGESCDCDACDKYVGFGGLGLSEGKYNYTNDFGGDLERKVGYGRALELMDEVDAVLCEHGGGRVQLYDTRDPEMAERAEKAGFGVLTTRTRHLGSELSRSVLHKMYEEMESRIDWRFRSEVREMRRLASGGFELTLADGETVQAGTVVIATGRSGSEWLTRQCRVLGIDRGEARVDLGLRIEMRGDQLRSILGRSFETKLRFAGNGYSATTYCMNPSGRVILKHQEGLAMPDGQNYREREEGGSPNLNFTLFVPSYFRSPEEADRYLRDVVGGVNRGRARIAAQRLGELRRRRSSSRTASVSALRAVVPTLDAELADLRLEVPETYIRATLEFLDALEKLLGEPIDEDTILYAIDGKLYSPGIETDGRFETRIPRLFVIGDCSGTTHSLSQAAASGLYVGRELAAE</sequence>
<dbReference type="Pfam" id="PF13450">
    <property type="entry name" value="NAD_binding_8"/>
    <property type="match status" value="1"/>
</dbReference>
<name>A0A7X0W007_9BACL</name>
<keyword evidence="2" id="KW-1185">Reference proteome</keyword>
<organism evidence="1 2">
    <name type="scientific">Cohnella zeiphila</name>
    <dbReference type="NCBI Taxonomy" id="2761120"/>
    <lineage>
        <taxon>Bacteria</taxon>
        <taxon>Bacillati</taxon>
        <taxon>Bacillota</taxon>
        <taxon>Bacilli</taxon>
        <taxon>Bacillales</taxon>
        <taxon>Paenibacillaceae</taxon>
        <taxon>Cohnella</taxon>
    </lineage>
</organism>
<dbReference type="Proteomes" id="UP000564644">
    <property type="component" value="Unassembled WGS sequence"/>
</dbReference>
<dbReference type="InterPro" id="IPR036188">
    <property type="entry name" value="FAD/NAD-bd_sf"/>
</dbReference>
<evidence type="ECO:0000313" key="2">
    <source>
        <dbReference type="Proteomes" id="UP000564644"/>
    </source>
</evidence>
<dbReference type="PANTHER" id="PTHR43106:SF1">
    <property type="entry name" value="DEHYDROGENASE-RELATED"/>
    <property type="match status" value="1"/>
</dbReference>
<dbReference type="Gene3D" id="3.50.50.60">
    <property type="entry name" value="FAD/NAD(P)-binding domain"/>
    <property type="match status" value="2"/>
</dbReference>
<dbReference type="RefSeq" id="WP_185132181.1">
    <property type="nucleotide sequence ID" value="NZ_JACJVO010000033.1"/>
</dbReference>
<dbReference type="AlphaFoldDB" id="A0A7X0W007"/>
<protein>
    <submittedName>
        <fullName evidence="1">NAD(P)/FAD-dependent oxidoreductase</fullName>
    </submittedName>
</protein>
<dbReference type="SUPFAM" id="SSF51905">
    <property type="entry name" value="FAD/NAD(P)-binding domain"/>
    <property type="match status" value="1"/>
</dbReference>
<gene>
    <name evidence="1" type="ORF">H7C18_26735</name>
</gene>
<accession>A0A7X0W007</accession>
<proteinExistence type="predicted"/>
<dbReference type="EMBL" id="JACJVO010000033">
    <property type="protein sequence ID" value="MBB6734528.1"/>
    <property type="molecule type" value="Genomic_DNA"/>
</dbReference>